<organism evidence="2 3">
    <name type="scientific">Cloacibacterium normanense</name>
    <dbReference type="NCBI Taxonomy" id="237258"/>
    <lineage>
        <taxon>Bacteria</taxon>
        <taxon>Pseudomonadati</taxon>
        <taxon>Bacteroidota</taxon>
        <taxon>Flavobacteriia</taxon>
        <taxon>Flavobacteriales</taxon>
        <taxon>Weeksellaceae</taxon>
    </lineage>
</organism>
<evidence type="ECO:0000313" key="3">
    <source>
        <dbReference type="Proteomes" id="UP000238565"/>
    </source>
</evidence>
<evidence type="ECO:0000256" key="1">
    <source>
        <dbReference type="SAM" id="SignalP"/>
    </source>
</evidence>
<feature type="chain" id="PRO_5015523609" description="Molecular chaperone" evidence="1">
    <location>
        <begin position="22"/>
        <end position="266"/>
    </location>
</feature>
<gene>
    <name evidence="2" type="ORF">C3729_12525</name>
</gene>
<dbReference type="Proteomes" id="UP000238565">
    <property type="component" value="Unassembled WGS sequence"/>
</dbReference>
<dbReference type="EMBL" id="PTPZ01000010">
    <property type="protein sequence ID" value="PPZ90555.1"/>
    <property type="molecule type" value="Genomic_DNA"/>
</dbReference>
<dbReference type="AlphaFoldDB" id="A0A2S7I234"/>
<keyword evidence="1" id="KW-0732">Signal</keyword>
<feature type="signal peptide" evidence="1">
    <location>
        <begin position="1"/>
        <end position="21"/>
    </location>
</feature>
<accession>A0A2S7I234</accession>
<evidence type="ECO:0000313" key="2">
    <source>
        <dbReference type="EMBL" id="PPZ90555.1"/>
    </source>
</evidence>
<comment type="caution">
    <text evidence="2">The sequence shown here is derived from an EMBL/GenBank/DDBJ whole genome shotgun (WGS) entry which is preliminary data.</text>
</comment>
<reference evidence="2 3" key="1">
    <citation type="submission" date="2018-02" db="EMBL/GenBank/DDBJ databases">
        <title>Draft genome sequence of bacterial isolates from marine environment.</title>
        <authorList>
            <person name="Singh S.K."/>
            <person name="Hill R."/>
            <person name="Major S."/>
            <person name="Cai H."/>
            <person name="Li Y."/>
        </authorList>
    </citation>
    <scope>NUCLEOTIDE SEQUENCE [LARGE SCALE GENOMIC DNA]</scope>
    <source>
        <strain evidence="2 3">IMET F</strain>
    </source>
</reference>
<sequence>MKNILFLIQCFICFIPFLGKAQTGLGVTPPRNYFVAESGDKLTKKVVVTNDSKTTPLILSVSFGDWKYDENGNNITADPNTLENSCASWITVAPQSYFTLPPGESKELEITVSPPYNKKDTLKVHTAMLYITQTNPVDSYNEKGALVKVSLRSGIKIYHRYPETPNPSIDFIDFSWNKKTEKLELEMINNGNMWTDGTLSTELVNQNNGNKVKLQDQVLYTLPGDKRKIKIEIPQNVPQGKYIASSIFSYGNDDTVKMAELNFNIE</sequence>
<dbReference type="InterPro" id="IPR013783">
    <property type="entry name" value="Ig-like_fold"/>
</dbReference>
<proteinExistence type="predicted"/>
<protein>
    <recommendedName>
        <fullName evidence="4">Molecular chaperone</fullName>
    </recommendedName>
</protein>
<evidence type="ECO:0008006" key="4">
    <source>
        <dbReference type="Google" id="ProtNLM"/>
    </source>
</evidence>
<name>A0A2S7I234_9FLAO</name>
<dbReference type="Gene3D" id="2.60.40.10">
    <property type="entry name" value="Immunoglobulins"/>
    <property type="match status" value="1"/>
</dbReference>